<organism evidence="2">
    <name type="scientific">marine metagenome</name>
    <dbReference type="NCBI Taxonomy" id="408172"/>
    <lineage>
        <taxon>unclassified sequences</taxon>
        <taxon>metagenomes</taxon>
        <taxon>ecological metagenomes</taxon>
    </lineage>
</organism>
<gene>
    <name evidence="2" type="ORF">METZ01_LOCUS493582</name>
</gene>
<proteinExistence type="predicted"/>
<dbReference type="AlphaFoldDB" id="A0A383DA29"/>
<sequence>MKPTYFKAMWHNCGKCKIHYMSEHPHIRAYLCDECWNSMPHYKVDQVESQKPMRGPTFLWLEGDFSWTYIALYTLGCMMCLATIGYYL</sequence>
<accession>A0A383DA29</accession>
<feature type="non-terminal residue" evidence="2">
    <location>
        <position position="1"/>
    </location>
</feature>
<evidence type="ECO:0000256" key="1">
    <source>
        <dbReference type="SAM" id="Phobius"/>
    </source>
</evidence>
<feature type="transmembrane region" description="Helical" evidence="1">
    <location>
        <begin position="67"/>
        <end position="87"/>
    </location>
</feature>
<reference evidence="2" key="1">
    <citation type="submission" date="2018-05" db="EMBL/GenBank/DDBJ databases">
        <authorList>
            <person name="Lanie J.A."/>
            <person name="Ng W.-L."/>
            <person name="Kazmierczak K.M."/>
            <person name="Andrzejewski T.M."/>
            <person name="Davidsen T.M."/>
            <person name="Wayne K.J."/>
            <person name="Tettelin H."/>
            <person name="Glass J.I."/>
            <person name="Rusch D."/>
            <person name="Podicherti R."/>
            <person name="Tsui H.-C.T."/>
            <person name="Winkler M.E."/>
        </authorList>
    </citation>
    <scope>NUCLEOTIDE SEQUENCE</scope>
</reference>
<evidence type="ECO:0000313" key="2">
    <source>
        <dbReference type="EMBL" id="SVE40728.1"/>
    </source>
</evidence>
<name>A0A383DA29_9ZZZZ</name>
<keyword evidence="1" id="KW-0812">Transmembrane</keyword>
<keyword evidence="1" id="KW-1133">Transmembrane helix</keyword>
<feature type="non-terminal residue" evidence="2">
    <location>
        <position position="88"/>
    </location>
</feature>
<keyword evidence="1" id="KW-0472">Membrane</keyword>
<dbReference type="EMBL" id="UINC01215167">
    <property type="protein sequence ID" value="SVE40728.1"/>
    <property type="molecule type" value="Genomic_DNA"/>
</dbReference>
<protein>
    <submittedName>
        <fullName evidence="2">Uncharacterized protein</fullName>
    </submittedName>
</protein>